<sequence length="112" mass="13055">MYPPAQDENELYNPRVFQCLVGTLHFQQLETEWQVSGERLGQVICLDQQNARTDELLSRFPFWLSGAVSPHSRSGPQQGSVRFNCYMFYQLRIEALSEIYPLSLCECQGWEF</sequence>
<dbReference type="Proteomes" id="UP001157502">
    <property type="component" value="Chromosome 11"/>
</dbReference>
<comment type="caution">
    <text evidence="1">The sequence shown here is derived from an EMBL/GenBank/DDBJ whole genome shotgun (WGS) entry which is preliminary data.</text>
</comment>
<organism evidence="1 2">
    <name type="scientific">Dallia pectoralis</name>
    <name type="common">Alaska blackfish</name>
    <dbReference type="NCBI Taxonomy" id="75939"/>
    <lineage>
        <taxon>Eukaryota</taxon>
        <taxon>Metazoa</taxon>
        <taxon>Chordata</taxon>
        <taxon>Craniata</taxon>
        <taxon>Vertebrata</taxon>
        <taxon>Euteleostomi</taxon>
        <taxon>Actinopterygii</taxon>
        <taxon>Neopterygii</taxon>
        <taxon>Teleostei</taxon>
        <taxon>Protacanthopterygii</taxon>
        <taxon>Esociformes</taxon>
        <taxon>Umbridae</taxon>
        <taxon>Dallia</taxon>
    </lineage>
</organism>
<accession>A0ACC2GLP6</accession>
<keyword evidence="2" id="KW-1185">Reference proteome</keyword>
<gene>
    <name evidence="1" type="ORF">DPEC_G00137260</name>
</gene>
<evidence type="ECO:0000313" key="2">
    <source>
        <dbReference type="Proteomes" id="UP001157502"/>
    </source>
</evidence>
<evidence type="ECO:0000313" key="1">
    <source>
        <dbReference type="EMBL" id="KAJ8004533.1"/>
    </source>
</evidence>
<protein>
    <submittedName>
        <fullName evidence="1">Uncharacterized protein</fullName>
    </submittedName>
</protein>
<dbReference type="EMBL" id="CM055738">
    <property type="protein sequence ID" value="KAJ8004533.1"/>
    <property type="molecule type" value="Genomic_DNA"/>
</dbReference>
<proteinExistence type="predicted"/>
<name>A0ACC2GLP6_DALPE</name>
<reference evidence="1" key="1">
    <citation type="submission" date="2021-05" db="EMBL/GenBank/DDBJ databases">
        <authorList>
            <person name="Pan Q."/>
            <person name="Jouanno E."/>
            <person name="Zahm M."/>
            <person name="Klopp C."/>
            <person name="Cabau C."/>
            <person name="Louis A."/>
            <person name="Berthelot C."/>
            <person name="Parey E."/>
            <person name="Roest Crollius H."/>
            <person name="Montfort J."/>
            <person name="Robinson-Rechavi M."/>
            <person name="Bouchez O."/>
            <person name="Lampietro C."/>
            <person name="Lopez Roques C."/>
            <person name="Donnadieu C."/>
            <person name="Postlethwait J."/>
            <person name="Bobe J."/>
            <person name="Dillon D."/>
            <person name="Chandos A."/>
            <person name="von Hippel F."/>
            <person name="Guiguen Y."/>
        </authorList>
    </citation>
    <scope>NUCLEOTIDE SEQUENCE</scope>
    <source>
        <strain evidence="1">YG-Jan2019</strain>
    </source>
</reference>